<keyword evidence="1" id="KW-1133">Transmembrane helix</keyword>
<keyword evidence="3" id="KW-1185">Reference proteome</keyword>
<evidence type="ECO:0000256" key="1">
    <source>
        <dbReference type="SAM" id="Phobius"/>
    </source>
</evidence>
<dbReference type="RefSeq" id="WP_317641715.1">
    <property type="nucleotide sequence ID" value="NZ_JAPMIV010000059.1"/>
</dbReference>
<gene>
    <name evidence="2" type="ORF">ORD21_17310</name>
</gene>
<sequence>MSTRKYSQTRPQCLDHSRNRLARWSRAHNPLSAPAWTRSHTLILIVLALLTALMLLAPGLLADVGRLRVGSYEHSVMLSTSAVLLNAWALLGVRAMGPGMRWAHLLTVVGLTLRAAEVRMGGEDLILSTAVVLTALIVLACRTIVRPNETERLTRLRQGLAED</sequence>
<dbReference type="EMBL" id="JAPMIV010000059">
    <property type="protein sequence ID" value="MDV6376355.1"/>
    <property type="molecule type" value="Genomic_DNA"/>
</dbReference>
<keyword evidence="1" id="KW-0812">Transmembrane</keyword>
<protein>
    <recommendedName>
        <fullName evidence="4">DUF3021 domain-containing protein</fullName>
    </recommendedName>
</protein>
<name>A0ABU4DWU3_9DEIO</name>
<reference evidence="2 3" key="1">
    <citation type="submission" date="2022-11" db="EMBL/GenBank/DDBJ databases">
        <title>Deinococcus ZS9-10, Low Temperature and Draught-tolerating, UV-resistant Bacteria from Continental Antarctica.</title>
        <authorList>
            <person name="Cheng L."/>
        </authorList>
    </citation>
    <scope>NUCLEOTIDE SEQUENCE [LARGE SCALE GENOMIC DNA]</scope>
    <source>
        <strain evidence="2 3">ZS9-10</strain>
    </source>
</reference>
<feature type="transmembrane region" description="Helical" evidence="1">
    <location>
        <begin position="42"/>
        <end position="64"/>
    </location>
</feature>
<comment type="caution">
    <text evidence="2">The sequence shown here is derived from an EMBL/GenBank/DDBJ whole genome shotgun (WGS) entry which is preliminary data.</text>
</comment>
<accession>A0ABU4DWU3</accession>
<feature type="transmembrane region" description="Helical" evidence="1">
    <location>
        <begin position="125"/>
        <end position="145"/>
    </location>
</feature>
<organism evidence="2 3">
    <name type="scientific">Deinococcus arenicola</name>
    <dbReference type="NCBI Taxonomy" id="2994950"/>
    <lineage>
        <taxon>Bacteria</taxon>
        <taxon>Thermotogati</taxon>
        <taxon>Deinococcota</taxon>
        <taxon>Deinococci</taxon>
        <taxon>Deinococcales</taxon>
        <taxon>Deinococcaceae</taxon>
        <taxon>Deinococcus</taxon>
    </lineage>
</organism>
<evidence type="ECO:0000313" key="2">
    <source>
        <dbReference type="EMBL" id="MDV6376355.1"/>
    </source>
</evidence>
<dbReference type="Proteomes" id="UP001276150">
    <property type="component" value="Unassembled WGS sequence"/>
</dbReference>
<keyword evidence="1" id="KW-0472">Membrane</keyword>
<evidence type="ECO:0008006" key="4">
    <source>
        <dbReference type="Google" id="ProtNLM"/>
    </source>
</evidence>
<proteinExistence type="predicted"/>
<evidence type="ECO:0000313" key="3">
    <source>
        <dbReference type="Proteomes" id="UP001276150"/>
    </source>
</evidence>
<feature type="transmembrane region" description="Helical" evidence="1">
    <location>
        <begin position="76"/>
        <end position="96"/>
    </location>
</feature>